<evidence type="ECO:0000313" key="3">
    <source>
        <dbReference type="Proteomes" id="UP000789405"/>
    </source>
</evidence>
<comment type="caution">
    <text evidence="2">The sequence shown here is derived from an EMBL/GenBank/DDBJ whole genome shotgun (WGS) entry which is preliminary data.</text>
</comment>
<proteinExistence type="predicted"/>
<feature type="non-terminal residue" evidence="2">
    <location>
        <position position="1"/>
    </location>
</feature>
<dbReference type="Proteomes" id="UP000789405">
    <property type="component" value="Unassembled WGS sequence"/>
</dbReference>
<reference evidence="2" key="1">
    <citation type="submission" date="2021-06" db="EMBL/GenBank/DDBJ databases">
        <authorList>
            <person name="Kallberg Y."/>
            <person name="Tangrot J."/>
            <person name="Rosling A."/>
        </authorList>
    </citation>
    <scope>NUCLEOTIDE SEQUENCE</scope>
    <source>
        <strain evidence="2">MA453B</strain>
    </source>
</reference>
<sequence>EENTGKVKYEDTDPEQPKISTTSKLLHPIKDCPMRWNSTYRSWKRLLKLKDAII</sequence>
<feature type="compositionally biased region" description="Basic and acidic residues" evidence="1">
    <location>
        <begin position="1"/>
        <end position="11"/>
    </location>
</feature>
<name>A0A9N9EV92_9GLOM</name>
<evidence type="ECO:0000256" key="1">
    <source>
        <dbReference type="SAM" id="MobiDB-lite"/>
    </source>
</evidence>
<accession>A0A9N9EV92</accession>
<protein>
    <submittedName>
        <fullName evidence="2">22106_t:CDS:1</fullName>
    </submittedName>
</protein>
<evidence type="ECO:0000313" key="2">
    <source>
        <dbReference type="EMBL" id="CAG8691663.1"/>
    </source>
</evidence>
<dbReference type="AlphaFoldDB" id="A0A9N9EV92"/>
<feature type="region of interest" description="Disordered" evidence="1">
    <location>
        <begin position="1"/>
        <end position="20"/>
    </location>
</feature>
<gene>
    <name evidence="2" type="ORF">DERYTH_LOCUS12422</name>
</gene>
<keyword evidence="3" id="KW-1185">Reference proteome</keyword>
<organism evidence="2 3">
    <name type="scientific">Dentiscutata erythropus</name>
    <dbReference type="NCBI Taxonomy" id="1348616"/>
    <lineage>
        <taxon>Eukaryota</taxon>
        <taxon>Fungi</taxon>
        <taxon>Fungi incertae sedis</taxon>
        <taxon>Mucoromycota</taxon>
        <taxon>Glomeromycotina</taxon>
        <taxon>Glomeromycetes</taxon>
        <taxon>Diversisporales</taxon>
        <taxon>Gigasporaceae</taxon>
        <taxon>Dentiscutata</taxon>
    </lineage>
</organism>
<dbReference type="EMBL" id="CAJVPY010008113">
    <property type="protein sequence ID" value="CAG8691663.1"/>
    <property type="molecule type" value="Genomic_DNA"/>
</dbReference>